<evidence type="ECO:0000313" key="5">
    <source>
        <dbReference type="Proteomes" id="UP001044222"/>
    </source>
</evidence>
<keyword evidence="1" id="KW-0040">ANK repeat</keyword>
<evidence type="ECO:0000256" key="1">
    <source>
        <dbReference type="PROSITE-ProRule" id="PRU00023"/>
    </source>
</evidence>
<dbReference type="InterPro" id="IPR002110">
    <property type="entry name" value="Ankyrin_rpt"/>
</dbReference>
<protein>
    <recommendedName>
        <fullName evidence="3">Vms1-associating treble clef domain-containing protein</fullName>
    </recommendedName>
</protein>
<dbReference type="EMBL" id="JAFIRN010000003">
    <property type="protein sequence ID" value="KAG5852502.1"/>
    <property type="molecule type" value="Genomic_DNA"/>
</dbReference>
<dbReference type="InterPro" id="IPR036770">
    <property type="entry name" value="Ankyrin_rpt-contain_sf"/>
</dbReference>
<feature type="region of interest" description="Disordered" evidence="2">
    <location>
        <begin position="87"/>
        <end position="125"/>
    </location>
</feature>
<sequence>MDSSGFTLLHVASAAAQRGVVRLLMDAGCDPACRDVKGQTPYAVAPDKDTRNVFRKYMAEHPDKYDYSKTQIPGPLTEEIELKKAEKRRAQKVARKQREKEQKEERQKQEAELEEQRKFTSLSDREKRALAAEKRLAQQMSSTGTEFTNTRRCWQCGESLLGKIPFEYLHFSFCTPRCVQLHRKAKASDTKP</sequence>
<keyword evidence="5" id="KW-1185">Reference proteome</keyword>
<feature type="repeat" description="ANK" evidence="1">
    <location>
        <begin position="4"/>
        <end position="36"/>
    </location>
</feature>
<proteinExistence type="predicted"/>
<dbReference type="Proteomes" id="UP001044222">
    <property type="component" value="Unassembled WGS sequence"/>
</dbReference>
<dbReference type="PROSITE" id="PS50088">
    <property type="entry name" value="ANK_REPEAT"/>
    <property type="match status" value="1"/>
</dbReference>
<name>A0A9D3MRG0_ANGAN</name>
<feature type="compositionally biased region" description="Basic and acidic residues" evidence="2">
    <location>
        <begin position="96"/>
        <end position="125"/>
    </location>
</feature>
<evidence type="ECO:0000259" key="3">
    <source>
        <dbReference type="Pfam" id="PF18716"/>
    </source>
</evidence>
<dbReference type="SUPFAM" id="SSF48403">
    <property type="entry name" value="Ankyrin repeat"/>
    <property type="match status" value="1"/>
</dbReference>
<comment type="caution">
    <text evidence="4">The sequence shown here is derived from an EMBL/GenBank/DDBJ whole genome shotgun (WGS) entry which is preliminary data.</text>
</comment>
<feature type="domain" description="Vms1-associating treble clef" evidence="3">
    <location>
        <begin position="148"/>
        <end position="188"/>
    </location>
</feature>
<gene>
    <name evidence="4" type="ORF">ANANG_G00063110</name>
</gene>
<organism evidence="4 5">
    <name type="scientific">Anguilla anguilla</name>
    <name type="common">European freshwater eel</name>
    <name type="synonym">Muraena anguilla</name>
    <dbReference type="NCBI Taxonomy" id="7936"/>
    <lineage>
        <taxon>Eukaryota</taxon>
        <taxon>Metazoa</taxon>
        <taxon>Chordata</taxon>
        <taxon>Craniata</taxon>
        <taxon>Vertebrata</taxon>
        <taxon>Euteleostomi</taxon>
        <taxon>Actinopterygii</taxon>
        <taxon>Neopterygii</taxon>
        <taxon>Teleostei</taxon>
        <taxon>Anguilliformes</taxon>
        <taxon>Anguillidae</taxon>
        <taxon>Anguilla</taxon>
    </lineage>
</organism>
<dbReference type="InterPro" id="IPR041540">
    <property type="entry name" value="VATC"/>
</dbReference>
<dbReference type="PANTHER" id="PTHR16036:SF2">
    <property type="entry name" value="TRNA ENDONUCLEASE ANKZF1"/>
    <property type="match status" value="1"/>
</dbReference>
<reference evidence="4" key="1">
    <citation type="submission" date="2021-01" db="EMBL/GenBank/DDBJ databases">
        <title>A chromosome-scale assembly of European eel, Anguilla anguilla.</title>
        <authorList>
            <person name="Henkel C."/>
            <person name="Jong-Raadsen S.A."/>
            <person name="Dufour S."/>
            <person name="Weltzien F.-A."/>
            <person name="Palstra A.P."/>
            <person name="Pelster B."/>
            <person name="Spaink H.P."/>
            <person name="Van Den Thillart G.E."/>
            <person name="Jansen H."/>
            <person name="Zahm M."/>
            <person name="Klopp C."/>
            <person name="Cedric C."/>
            <person name="Louis A."/>
            <person name="Berthelot C."/>
            <person name="Parey E."/>
            <person name="Roest Crollius H."/>
            <person name="Montfort J."/>
            <person name="Robinson-Rechavi M."/>
            <person name="Bucao C."/>
            <person name="Bouchez O."/>
            <person name="Gislard M."/>
            <person name="Lluch J."/>
            <person name="Milhes M."/>
            <person name="Lampietro C."/>
            <person name="Lopez Roques C."/>
            <person name="Donnadieu C."/>
            <person name="Braasch I."/>
            <person name="Desvignes T."/>
            <person name="Postlethwait J."/>
            <person name="Bobe J."/>
            <person name="Guiguen Y."/>
            <person name="Dirks R."/>
        </authorList>
    </citation>
    <scope>NUCLEOTIDE SEQUENCE</scope>
    <source>
        <strain evidence="4">Tag_6206</strain>
        <tissue evidence="4">Liver</tissue>
    </source>
</reference>
<dbReference type="Gene3D" id="1.25.40.20">
    <property type="entry name" value="Ankyrin repeat-containing domain"/>
    <property type="match status" value="1"/>
</dbReference>
<dbReference type="Pfam" id="PF18716">
    <property type="entry name" value="VATC"/>
    <property type="match status" value="1"/>
</dbReference>
<dbReference type="PANTHER" id="PTHR16036">
    <property type="entry name" value="ANKYRIN REPEAT AND ZINC FINGER DOMAIN-CONTAINING PROTEIN 1"/>
    <property type="match status" value="1"/>
</dbReference>
<evidence type="ECO:0000313" key="4">
    <source>
        <dbReference type="EMBL" id="KAG5852502.1"/>
    </source>
</evidence>
<accession>A0A9D3MRG0</accession>
<dbReference type="Pfam" id="PF00023">
    <property type="entry name" value="Ank"/>
    <property type="match status" value="1"/>
</dbReference>
<dbReference type="GO" id="GO:0036503">
    <property type="term" value="P:ERAD pathway"/>
    <property type="evidence" value="ECO:0007669"/>
    <property type="project" value="TreeGrafter"/>
</dbReference>
<dbReference type="AlphaFoldDB" id="A0A9D3MRG0"/>
<evidence type="ECO:0000256" key="2">
    <source>
        <dbReference type="SAM" id="MobiDB-lite"/>
    </source>
</evidence>
<dbReference type="PROSITE" id="PS50297">
    <property type="entry name" value="ANK_REP_REGION"/>
    <property type="match status" value="1"/>
</dbReference>
<dbReference type="InterPro" id="IPR047139">
    <property type="entry name" value="ANKZ1/VMS1"/>
</dbReference>